<reference evidence="2" key="1">
    <citation type="journal article" date="2014" name="Int. J. Syst. Evol. Microbiol.">
        <title>Complete genome sequence of Corynebacterium casei LMG S-19264T (=DSM 44701T), isolated from a smear-ripened cheese.</title>
        <authorList>
            <consortium name="US DOE Joint Genome Institute (JGI-PGF)"/>
            <person name="Walter F."/>
            <person name="Albersmeier A."/>
            <person name="Kalinowski J."/>
            <person name="Ruckert C."/>
        </authorList>
    </citation>
    <scope>NUCLEOTIDE SEQUENCE</scope>
    <source>
        <strain evidence="2">CGMCC 1.15448</strain>
    </source>
</reference>
<dbReference type="SUPFAM" id="SSF69255">
    <property type="entry name" value="gp5 N-terminal domain-like"/>
    <property type="match status" value="1"/>
</dbReference>
<accession>A0A8J2XRE2</accession>
<protein>
    <submittedName>
        <fullName evidence="2">Baseplate assembly protein</fullName>
    </submittedName>
</protein>
<sequence length="174" mass="18470">MKETGKFFGKYKGTVVFNEDPEFRGRLLLNVPDVYGLIPSPWAEPCTPLAGPTGPEMGVYMVPPIDTPVWVEFEKGDQNKPIWVGCRWGGPQNVPPLALAGLPISPNILMQSAGQNTIMISDLPTPAGGIMLKSTLGATITVNDIAITIQNGKGASIVLTANTVVINEGALTII</sequence>
<dbReference type="Pfam" id="PF04717">
    <property type="entry name" value="Phage_base_V"/>
    <property type="match status" value="1"/>
</dbReference>
<evidence type="ECO:0000313" key="3">
    <source>
        <dbReference type="Proteomes" id="UP000607559"/>
    </source>
</evidence>
<dbReference type="AlphaFoldDB" id="A0A8J2XRE2"/>
<dbReference type="Proteomes" id="UP000607559">
    <property type="component" value="Unassembled WGS sequence"/>
</dbReference>
<dbReference type="InterPro" id="IPR006531">
    <property type="entry name" value="Gp5/Vgr_OB"/>
</dbReference>
<dbReference type="RefSeq" id="WP_188929121.1">
    <property type="nucleotide sequence ID" value="NZ_BMJC01000001.1"/>
</dbReference>
<feature type="domain" description="Gp5/Type VI secretion system Vgr protein OB-fold" evidence="1">
    <location>
        <begin position="11"/>
        <end position="88"/>
    </location>
</feature>
<proteinExistence type="predicted"/>
<keyword evidence="3" id="KW-1185">Reference proteome</keyword>
<evidence type="ECO:0000259" key="1">
    <source>
        <dbReference type="Pfam" id="PF04717"/>
    </source>
</evidence>
<reference evidence="2" key="2">
    <citation type="submission" date="2020-09" db="EMBL/GenBank/DDBJ databases">
        <authorList>
            <person name="Sun Q."/>
            <person name="Zhou Y."/>
        </authorList>
    </citation>
    <scope>NUCLEOTIDE SEQUENCE</scope>
    <source>
        <strain evidence="2">CGMCC 1.15448</strain>
    </source>
</reference>
<name>A0A8J2XRE2_9BACT</name>
<evidence type="ECO:0000313" key="2">
    <source>
        <dbReference type="EMBL" id="GGA88662.1"/>
    </source>
</evidence>
<organism evidence="2 3">
    <name type="scientific">Puia dinghuensis</name>
    <dbReference type="NCBI Taxonomy" id="1792502"/>
    <lineage>
        <taxon>Bacteria</taxon>
        <taxon>Pseudomonadati</taxon>
        <taxon>Bacteroidota</taxon>
        <taxon>Chitinophagia</taxon>
        <taxon>Chitinophagales</taxon>
        <taxon>Chitinophagaceae</taxon>
        <taxon>Puia</taxon>
    </lineage>
</organism>
<gene>
    <name evidence="2" type="ORF">GCM10011511_09850</name>
</gene>
<comment type="caution">
    <text evidence="2">The sequence shown here is derived from an EMBL/GenBank/DDBJ whole genome shotgun (WGS) entry which is preliminary data.</text>
</comment>
<dbReference type="EMBL" id="BMJC01000001">
    <property type="protein sequence ID" value="GGA88662.1"/>
    <property type="molecule type" value="Genomic_DNA"/>
</dbReference>
<dbReference type="InterPro" id="IPR037026">
    <property type="entry name" value="Vgr_OB-fold_dom_sf"/>
</dbReference>
<dbReference type="Gene3D" id="2.40.50.230">
    <property type="entry name" value="Gp5 N-terminal domain"/>
    <property type="match status" value="1"/>
</dbReference>